<organism evidence="4 5">
    <name type="scientific">Thermoanaerobacter mathranii subsp. mathranii (strain DSM 11426 / CCUG 53645 / CIP 108742 / A3)</name>
    <dbReference type="NCBI Taxonomy" id="583358"/>
    <lineage>
        <taxon>Bacteria</taxon>
        <taxon>Bacillati</taxon>
        <taxon>Bacillota</taxon>
        <taxon>Clostridia</taxon>
        <taxon>Thermoanaerobacterales</taxon>
        <taxon>Thermoanaerobacteraceae</taxon>
        <taxon>Thermoanaerobacter</taxon>
    </lineage>
</organism>
<feature type="transmembrane region" description="Helical" evidence="2">
    <location>
        <begin position="12"/>
        <end position="37"/>
    </location>
</feature>
<keyword evidence="1" id="KW-0175">Coiled coil</keyword>
<reference evidence="4 5" key="1">
    <citation type="submission" date="2010-05" db="EMBL/GenBank/DDBJ databases">
        <title>Complete sequence of Thermoanaerobacter mathranii subsp. mathranii mathranii str. A3.</title>
        <authorList>
            <consortium name="US DOE Joint Genome Institute"/>
            <person name="Lucas S."/>
            <person name="Copeland A."/>
            <person name="Lapidus A."/>
            <person name="Cheng J.-F."/>
            <person name="Bruce D."/>
            <person name="Goodwin L."/>
            <person name="Pitluck S."/>
            <person name="Held B."/>
            <person name="Detter J.C."/>
            <person name="Han C."/>
            <person name="Tapia R."/>
            <person name="Land M."/>
            <person name="Hauser L."/>
            <person name="Kyrpides N."/>
            <person name="Mikhailova N."/>
            <person name="Zhou J."/>
            <person name="Hemme C."/>
            <person name="Woyke T."/>
        </authorList>
    </citation>
    <scope>NUCLEOTIDE SEQUENCE [LARGE SCALE GENOMIC DNA]</scope>
    <source>
        <strain evidence="4 5">A3</strain>
    </source>
</reference>
<keyword evidence="2" id="KW-0812">Transmembrane</keyword>
<keyword evidence="2" id="KW-0472">Membrane</keyword>
<evidence type="ECO:0000256" key="1">
    <source>
        <dbReference type="SAM" id="Coils"/>
    </source>
</evidence>
<dbReference type="Gene3D" id="1.20.5.170">
    <property type="match status" value="1"/>
</dbReference>
<dbReference type="Gene3D" id="1.10.220.30">
    <property type="match status" value="1"/>
</dbReference>
<dbReference type="RefSeq" id="WP_013150343.1">
    <property type="nucleotide sequence ID" value="NC_014209.1"/>
</dbReference>
<proteinExistence type="predicted"/>
<gene>
    <name evidence="4" type="ordered locus">Tmath_1281</name>
</gene>
<dbReference type="SUPFAM" id="SSF158791">
    <property type="entry name" value="MgtE N-terminal domain-like"/>
    <property type="match status" value="1"/>
</dbReference>
<dbReference type="InterPro" id="IPR006668">
    <property type="entry name" value="Mg_transptr_MgtE_intracell_dom"/>
</dbReference>
<evidence type="ECO:0000313" key="5">
    <source>
        <dbReference type="Proteomes" id="UP000002064"/>
    </source>
</evidence>
<dbReference type="EMBL" id="CP002032">
    <property type="protein sequence ID" value="ADH60996.1"/>
    <property type="molecule type" value="Genomic_DNA"/>
</dbReference>
<evidence type="ECO:0000259" key="3">
    <source>
        <dbReference type="Pfam" id="PF03448"/>
    </source>
</evidence>
<evidence type="ECO:0000256" key="2">
    <source>
        <dbReference type="SAM" id="Phobius"/>
    </source>
</evidence>
<dbReference type="Proteomes" id="UP000002064">
    <property type="component" value="Chromosome"/>
</dbReference>
<name>A0ABM5LQH6_THEM3</name>
<keyword evidence="2" id="KW-1133">Transmembrane helix</keyword>
<evidence type="ECO:0000313" key="4">
    <source>
        <dbReference type="EMBL" id="ADH60996.1"/>
    </source>
</evidence>
<feature type="coiled-coil region" evidence="1">
    <location>
        <begin position="63"/>
        <end position="125"/>
    </location>
</feature>
<keyword evidence="5" id="KW-1185">Reference proteome</keyword>
<feature type="domain" description="Magnesium transporter MgtE intracellular" evidence="3">
    <location>
        <begin position="130"/>
        <end position="184"/>
    </location>
</feature>
<protein>
    <submittedName>
        <fullName evidence="4">MgtE intracellular region</fullName>
    </submittedName>
</protein>
<sequence>MQNKDIQTNRKLKIWLAILIIFLILVGGTVLVIYFNLFESQTFLRKQLADVPVLGSLIFPALQEDKDSQINKLTEELKAKNEKITEYETELKEKEEQINKLKAELEKVQKERELLKQQLENKQTSLKDIASYYQNMDPQNAAQILNNMSDEDVINILGYMNKDSASKILESLNADKAAKITNILLKNATMMP</sequence>
<accession>A0ABM5LQH6</accession>
<dbReference type="Pfam" id="PF03448">
    <property type="entry name" value="MgtE_N"/>
    <property type="match status" value="1"/>
</dbReference>